<comment type="subunit">
    <text evidence="2">Monomer.</text>
</comment>
<keyword evidence="8" id="KW-1185">Reference proteome</keyword>
<dbReference type="EMBL" id="FNZR01000002">
    <property type="protein sequence ID" value="SEK77680.1"/>
    <property type="molecule type" value="Genomic_DNA"/>
</dbReference>
<dbReference type="PANTHER" id="PTHR35803">
    <property type="entry name" value="GLUCAN 1,4-ALPHA-GLUCOSIDASE SUSB-RELATED"/>
    <property type="match status" value="1"/>
</dbReference>
<feature type="domain" description="Glycosyl-hydrolase 97 C-terminal oligomerisation" evidence="6">
    <location>
        <begin position="533"/>
        <end position="628"/>
    </location>
</feature>
<evidence type="ECO:0000256" key="2">
    <source>
        <dbReference type="ARBA" id="ARBA00011245"/>
    </source>
</evidence>
<keyword evidence="3" id="KW-0106">Calcium</keyword>
<proteinExistence type="predicted"/>
<dbReference type="InterPro" id="IPR052720">
    <property type="entry name" value="Glycosyl_hydrolase_97"/>
</dbReference>
<dbReference type="InterPro" id="IPR013785">
    <property type="entry name" value="Aldolase_TIM"/>
</dbReference>
<evidence type="ECO:0000313" key="8">
    <source>
        <dbReference type="Proteomes" id="UP000198916"/>
    </source>
</evidence>
<protein>
    <submittedName>
        <fullName evidence="7">Alpha-glucosidase</fullName>
    </submittedName>
</protein>
<gene>
    <name evidence="7" type="ORF">SAMN05421740_102664</name>
</gene>
<dbReference type="GO" id="GO:0030246">
    <property type="term" value="F:carbohydrate binding"/>
    <property type="evidence" value="ECO:0007669"/>
    <property type="project" value="InterPro"/>
</dbReference>
<dbReference type="Pfam" id="PF10566">
    <property type="entry name" value="Glyco_hydro_97"/>
    <property type="match status" value="1"/>
</dbReference>
<dbReference type="InterPro" id="IPR019563">
    <property type="entry name" value="GH97_catalytic"/>
</dbReference>
<dbReference type="InterPro" id="IPR029486">
    <property type="entry name" value="GH97_N"/>
</dbReference>
<dbReference type="Gene3D" id="2.70.98.10">
    <property type="match status" value="1"/>
</dbReference>
<dbReference type="STRING" id="332977.SAMN05421740_102664"/>
<dbReference type="InterPro" id="IPR029483">
    <property type="entry name" value="GH97_C"/>
</dbReference>
<evidence type="ECO:0000256" key="1">
    <source>
        <dbReference type="ARBA" id="ARBA00001913"/>
    </source>
</evidence>
<evidence type="ECO:0000259" key="5">
    <source>
        <dbReference type="Pfam" id="PF14508"/>
    </source>
</evidence>
<evidence type="ECO:0000313" key="7">
    <source>
        <dbReference type="EMBL" id="SEK77680.1"/>
    </source>
</evidence>
<feature type="domain" description="Glycosyl-hydrolase 97 N-terminal" evidence="5">
    <location>
        <begin position="27"/>
        <end position="263"/>
    </location>
</feature>
<organism evidence="7 8">
    <name type="scientific">Parapedobacter koreensis</name>
    <dbReference type="NCBI Taxonomy" id="332977"/>
    <lineage>
        <taxon>Bacteria</taxon>
        <taxon>Pseudomonadati</taxon>
        <taxon>Bacteroidota</taxon>
        <taxon>Sphingobacteriia</taxon>
        <taxon>Sphingobacteriales</taxon>
        <taxon>Sphingobacteriaceae</taxon>
        <taxon>Parapedobacter</taxon>
    </lineage>
</organism>
<evidence type="ECO:0000259" key="6">
    <source>
        <dbReference type="Pfam" id="PF14509"/>
    </source>
</evidence>
<dbReference type="PANTHER" id="PTHR35803:SF3">
    <property type="entry name" value="ALPHA-GLUCOSIDASE"/>
    <property type="match status" value="1"/>
</dbReference>
<dbReference type="InterPro" id="IPR014718">
    <property type="entry name" value="GH-type_carb-bd"/>
</dbReference>
<accession>A0A1H7JUD9</accession>
<dbReference type="SUPFAM" id="SSF51445">
    <property type="entry name" value="(Trans)glycosidases"/>
    <property type="match status" value="1"/>
</dbReference>
<dbReference type="Pfam" id="PF14508">
    <property type="entry name" value="GH97_N"/>
    <property type="match status" value="1"/>
</dbReference>
<dbReference type="InterPro" id="IPR017853">
    <property type="entry name" value="GH"/>
</dbReference>
<reference evidence="8" key="1">
    <citation type="submission" date="2016-10" db="EMBL/GenBank/DDBJ databases">
        <authorList>
            <person name="Varghese N."/>
            <person name="Submissions S."/>
        </authorList>
    </citation>
    <scope>NUCLEOTIDE SEQUENCE [LARGE SCALE GENOMIC DNA]</scope>
    <source>
        <strain evidence="8">Jip14</strain>
    </source>
</reference>
<dbReference type="RefSeq" id="WP_245747535.1">
    <property type="nucleotide sequence ID" value="NZ_FNZR01000002.1"/>
</dbReference>
<name>A0A1H7JUD9_9SPHI</name>
<feature type="domain" description="Glycosyl-hydrolase 97 catalytic" evidence="4">
    <location>
        <begin position="280"/>
        <end position="434"/>
    </location>
</feature>
<sequence>MSITLRLIALSLLLMCGRIGVAQRLSLKSPDGNYEMQVYTAKERLWYMVAYRGTPVILESQLGIRAAEDWSVGLEIADQTIGETDTVWKPIYGERSQVTDHYRSCELTVTKKGTDKKQLKLQIRAYNEGIAFRYRFPGNEYFQVTDEYTEFQLPANTQAYFTKQAQSVYEKRPLADWPGESERPLVLTLENGPYVLLTEAAVVDYVRTKFVLSAHKANTIKGAMYGPVDHIAPYQTPWRVIMVAERPGQLIEHNDLLLNLNPPSEIDNPWWIKPGKAMREVTLTTEGAKATIDFAVKHHLQYLMFDAGWYGPEGSKSSDATTVTLDPARNSNPDALDLKTVIAYAKQRGIGVILYVNQRALFQQLDDILPLYKSWGVDGLKFGFVQVGSQYWTAWMHEAVRKCAEYGLIVDIHDEYRPSGFSRTYPNLLSQEGIYGNEEFPDATHNVTLPFTRYTQGAADYTICYYRQDFDGKTTFDTRHGLTNVRLLKTTSAHQLALSVVYYSPLQFLYWYDKPSDSRDEPELEFFDQVPTVWDDTRVVQGEIGEYISVARRTGDRWFVGSITNNDARKLNIPLDFLEEGKEYVAKIYEDDQHVSTRTKVGIRELVVNRSMQLNADLQASGGQAVWIFPKD</sequence>
<comment type="cofactor">
    <cofactor evidence="1">
        <name>Ca(2+)</name>
        <dbReference type="ChEBI" id="CHEBI:29108"/>
    </cofactor>
</comment>
<evidence type="ECO:0000259" key="4">
    <source>
        <dbReference type="Pfam" id="PF10566"/>
    </source>
</evidence>
<dbReference type="Pfam" id="PF14509">
    <property type="entry name" value="GH97_C"/>
    <property type="match status" value="1"/>
</dbReference>
<dbReference type="Proteomes" id="UP000198916">
    <property type="component" value="Unassembled WGS sequence"/>
</dbReference>
<dbReference type="AlphaFoldDB" id="A0A1H7JUD9"/>
<evidence type="ECO:0000256" key="3">
    <source>
        <dbReference type="ARBA" id="ARBA00022837"/>
    </source>
</evidence>
<dbReference type="Gene3D" id="3.20.20.70">
    <property type="entry name" value="Aldolase class I"/>
    <property type="match status" value="1"/>
</dbReference>